<evidence type="ECO:0000259" key="11">
    <source>
        <dbReference type="SMART" id="SM01194"/>
    </source>
</evidence>
<dbReference type="NCBIfam" id="TIGR00111">
    <property type="entry name" value="pelota"/>
    <property type="match status" value="1"/>
</dbReference>
<dbReference type="InterPro" id="IPR058547">
    <property type="entry name" value="Pelota_N"/>
</dbReference>
<dbReference type="Gene3D" id="2.30.30.870">
    <property type="entry name" value="Pelota, domain A"/>
    <property type="match status" value="1"/>
</dbReference>
<dbReference type="FunFam" id="3.30.1330.30:FF:000008">
    <property type="entry name" value="Protein pelota homolog"/>
    <property type="match status" value="1"/>
</dbReference>
<dbReference type="SMART" id="SM01194">
    <property type="entry name" value="eRF1_1"/>
    <property type="match status" value="1"/>
</dbReference>
<dbReference type="GO" id="GO:0070966">
    <property type="term" value="P:nuclear-transcribed mRNA catabolic process, no-go decay"/>
    <property type="evidence" value="ECO:0007669"/>
    <property type="project" value="InterPro"/>
</dbReference>
<dbReference type="FunCoup" id="G8JN60">
    <property type="interactions" value="511"/>
</dbReference>
<dbReference type="RefSeq" id="XP_003644341.1">
    <property type="nucleotide sequence ID" value="XM_003644293.1"/>
</dbReference>
<dbReference type="SUPFAM" id="SSF53137">
    <property type="entry name" value="Translational machinery components"/>
    <property type="match status" value="1"/>
</dbReference>
<dbReference type="GO" id="GO:0005737">
    <property type="term" value="C:cytoplasm"/>
    <property type="evidence" value="ECO:0007669"/>
    <property type="project" value="UniProtKB-SubCell"/>
</dbReference>
<keyword evidence="13" id="KW-1185">Reference proteome</keyword>
<dbReference type="OMA" id="DDLWHLK"/>
<dbReference type="eggNOG" id="KOG2869">
    <property type="taxonomic scope" value="Eukaryota"/>
</dbReference>
<evidence type="ECO:0000256" key="6">
    <source>
        <dbReference type="ARBA" id="ARBA00022723"/>
    </source>
</evidence>
<dbReference type="SUPFAM" id="SSF159065">
    <property type="entry name" value="Dom34/Pelota N-terminal domain-like"/>
    <property type="match status" value="1"/>
</dbReference>
<dbReference type="STRING" id="931890.G8JN60"/>
<evidence type="ECO:0000256" key="5">
    <source>
        <dbReference type="ARBA" id="ARBA00022618"/>
    </source>
</evidence>
<keyword evidence="9" id="KW-0131">Cell cycle</keyword>
<dbReference type="GO" id="GO:0071025">
    <property type="term" value="P:RNA surveillance"/>
    <property type="evidence" value="ECO:0007669"/>
    <property type="project" value="InterPro"/>
</dbReference>
<dbReference type="GO" id="GO:0046872">
    <property type="term" value="F:metal ion binding"/>
    <property type="evidence" value="ECO:0007669"/>
    <property type="project" value="UniProtKB-KW"/>
</dbReference>
<comment type="similarity">
    <text evidence="3 10">Belongs to the eukaryotic release factor 1 family. Pelota subfamily.</text>
</comment>
<evidence type="ECO:0000256" key="3">
    <source>
        <dbReference type="ARBA" id="ARBA00009504"/>
    </source>
</evidence>
<accession>G8JN60</accession>
<comment type="subcellular location">
    <subcellularLocation>
        <location evidence="2 10">Cytoplasm</location>
    </subcellularLocation>
</comment>
<evidence type="ECO:0000313" key="13">
    <source>
        <dbReference type="Proteomes" id="UP000006790"/>
    </source>
</evidence>
<evidence type="ECO:0000256" key="10">
    <source>
        <dbReference type="RuleBase" id="RU362019"/>
    </source>
</evidence>
<keyword evidence="4 10" id="KW-0963">Cytoplasm</keyword>
<evidence type="ECO:0000256" key="7">
    <source>
        <dbReference type="ARBA" id="ARBA00022776"/>
    </source>
</evidence>
<comment type="function">
    <text evidence="10">Component of the Dom34-Hbs1 complex, a complex that recognizes stalled ribosomes and triggers the No-Go Decay (NGD) pathway (PubMed:20890290). In the Dom34-Hbs1 complex, dom34 recognizes ribosomes stalled at the 3' end of an mRNA and engages stalled ribosomes by destabilizing mRNA in the mRNA channel. Following ribosome-binding, the Dom34-Hbs1 complex promotes the disassembly of stalled ribosomes, followed by degradation of damaged mRNAs as part of the NGD pathway.</text>
</comment>
<dbReference type="InterPro" id="IPR029064">
    <property type="entry name" value="Ribosomal_eL30-like_sf"/>
</dbReference>
<reference evidence="13" key="1">
    <citation type="journal article" date="2012" name="G3 (Bethesda)">
        <title>Pichia sorbitophila, an interspecies yeast hybrid reveals early steps of genome resolution following polyploidization.</title>
        <authorList>
            <person name="Leh Louis V."/>
            <person name="Despons L."/>
            <person name="Friedrich A."/>
            <person name="Martin T."/>
            <person name="Durrens P."/>
            <person name="Casaregola S."/>
            <person name="Neuveglise C."/>
            <person name="Fairhead C."/>
            <person name="Marck C."/>
            <person name="Cruz J.A."/>
            <person name="Straub M.L."/>
            <person name="Kugler V."/>
            <person name="Sacerdot C."/>
            <person name="Uzunov Z."/>
            <person name="Thierry A."/>
            <person name="Weiss S."/>
            <person name="Bleykasten C."/>
            <person name="De Montigny J."/>
            <person name="Jacques N."/>
            <person name="Jung P."/>
            <person name="Lemaire M."/>
            <person name="Mallet S."/>
            <person name="Morel G."/>
            <person name="Richard G.F."/>
            <person name="Sarkar A."/>
            <person name="Savel G."/>
            <person name="Schacherer J."/>
            <person name="Seret M.L."/>
            <person name="Talla E."/>
            <person name="Samson G."/>
            <person name="Jubin C."/>
            <person name="Poulain J."/>
            <person name="Vacherie B."/>
            <person name="Barbe V."/>
            <person name="Pelletier E."/>
            <person name="Sherman D.J."/>
            <person name="Westhof E."/>
            <person name="Weissenbach J."/>
            <person name="Baret P.V."/>
            <person name="Wincker P."/>
            <person name="Gaillardin C."/>
            <person name="Dujon B."/>
            <person name="Souciet J.L."/>
        </authorList>
    </citation>
    <scope>NUCLEOTIDE SEQUENCE [LARGE SCALE GENOMIC DNA]</scope>
    <source>
        <strain evidence="13">CBS 270.75 / DBVPG 7215 / KCTC 17166 / NRRL Y-17582</strain>
    </source>
</reference>
<dbReference type="GO" id="GO:0051301">
    <property type="term" value="P:cell division"/>
    <property type="evidence" value="ECO:0007669"/>
    <property type="project" value="UniProtKB-KW"/>
</dbReference>
<keyword evidence="6 10" id="KW-0479">Metal-binding</keyword>
<dbReference type="PANTHER" id="PTHR10853:SF0">
    <property type="entry name" value="PROTEIN PELOTA HOMOLOG"/>
    <property type="match status" value="1"/>
</dbReference>
<dbReference type="GO" id="GO:0032790">
    <property type="term" value="P:ribosome disassembly"/>
    <property type="evidence" value="ECO:0007669"/>
    <property type="project" value="TreeGrafter"/>
</dbReference>
<keyword evidence="7" id="KW-0498">Mitosis</keyword>
<keyword evidence="5" id="KW-0132">Cell division</keyword>
<dbReference type="InterPro" id="IPR005140">
    <property type="entry name" value="eRF1_Pelota-like_N"/>
</dbReference>
<dbReference type="AlphaFoldDB" id="G8JN60"/>
<dbReference type="SUPFAM" id="SSF55315">
    <property type="entry name" value="L30e-like"/>
    <property type="match status" value="1"/>
</dbReference>
<dbReference type="GO" id="GO:0070481">
    <property type="term" value="P:nuclear-transcribed mRNA catabolic process, non-stop decay"/>
    <property type="evidence" value="ECO:0007669"/>
    <property type="project" value="InterPro"/>
</dbReference>
<gene>
    <name evidence="12" type="ordered locus">Ecym_1285</name>
</gene>
<dbReference type="InParanoid" id="G8JN60"/>
<evidence type="ECO:0000313" key="12">
    <source>
        <dbReference type="EMBL" id="AET37524.1"/>
    </source>
</evidence>
<evidence type="ECO:0000256" key="9">
    <source>
        <dbReference type="ARBA" id="ARBA00023306"/>
    </source>
</evidence>
<dbReference type="GeneID" id="11471385"/>
<dbReference type="InterPro" id="IPR004405">
    <property type="entry name" value="TF_pelota"/>
</dbReference>
<dbReference type="InterPro" id="IPR038069">
    <property type="entry name" value="Pelota/DOM34_N"/>
</dbReference>
<dbReference type="FunFam" id="3.30.420.60:FF:000004">
    <property type="entry name" value="Protein DOM34 homolog"/>
    <property type="match status" value="1"/>
</dbReference>
<dbReference type="OrthoDB" id="10249111at2759"/>
<dbReference type="InterPro" id="IPR005142">
    <property type="entry name" value="eRF1_3"/>
</dbReference>
<evidence type="ECO:0000256" key="8">
    <source>
        <dbReference type="ARBA" id="ARBA00023254"/>
    </source>
</evidence>
<proteinExistence type="inferred from homology"/>
<sequence>MKLISRTSGSYNESIITLLPQDKEDLFTLYNIINVDDELIFKKKVTLKLDQAGKKKSAELLKLRIKVVSTDFEPQHEFLKFKGITTEDEGGNANQDVAIGKFFSYPVNYQYPFTLIKSEFNSYHEKLLKEACNISSRSDMAAVVLQEGVAHICLLNSFSTTLKHKVEYSLPKKRRGVDILKHNEKTEKFYKAIYWSMLRHFDLEKLKVVLICSPGFYAKSLYEKVLQYAQEEQNKSLLTNKSKFVVAHCSTGYLQGITEVLRDPAYSNILKNTKNTKEIYTMDKFLKHLNDDDYKAWYGEQEIMKACELAAIDTLLITDTWLRSDDIKIRKKSLELTKNVEQMGGDIVIFSSMHSTGEELDNLTGLACILKYPVPDLDEDFE</sequence>
<keyword evidence="8" id="KW-0469">Meiosis</keyword>
<dbReference type="InterPro" id="IPR005141">
    <property type="entry name" value="eRF1_2"/>
</dbReference>
<dbReference type="KEGG" id="erc:Ecym_1285"/>
<dbReference type="GO" id="GO:0070651">
    <property type="term" value="P:nonfunctional rRNA decay"/>
    <property type="evidence" value="ECO:0007669"/>
    <property type="project" value="TreeGrafter"/>
</dbReference>
<dbReference type="Gene3D" id="3.30.420.60">
    <property type="entry name" value="eRF1 domain 2"/>
    <property type="match status" value="1"/>
</dbReference>
<organism evidence="12 13">
    <name type="scientific">Eremothecium cymbalariae (strain CBS 270.75 / DBVPG 7215 / KCTC 17166 / NRRL Y-17582)</name>
    <name type="common">Yeast</name>
    <dbReference type="NCBI Taxonomy" id="931890"/>
    <lineage>
        <taxon>Eukaryota</taxon>
        <taxon>Fungi</taxon>
        <taxon>Dikarya</taxon>
        <taxon>Ascomycota</taxon>
        <taxon>Saccharomycotina</taxon>
        <taxon>Saccharomycetes</taxon>
        <taxon>Saccharomycetales</taxon>
        <taxon>Saccharomycetaceae</taxon>
        <taxon>Eremothecium</taxon>
    </lineage>
</organism>
<dbReference type="Pfam" id="PF26356">
    <property type="entry name" value="Pelota_N"/>
    <property type="match status" value="1"/>
</dbReference>
<feature type="domain" description="eRF1/Pelota-like N-terminal" evidence="11">
    <location>
        <begin position="1"/>
        <end position="133"/>
    </location>
</feature>
<dbReference type="PANTHER" id="PTHR10853">
    <property type="entry name" value="PELOTA"/>
    <property type="match status" value="1"/>
</dbReference>
<dbReference type="GO" id="GO:1990533">
    <property type="term" value="C:Dom34-Hbs1 complex"/>
    <property type="evidence" value="ECO:0007669"/>
    <property type="project" value="UniProtKB-ARBA"/>
</dbReference>
<evidence type="ECO:0000256" key="2">
    <source>
        <dbReference type="ARBA" id="ARBA00004496"/>
    </source>
</evidence>
<name>G8JN60_ERECY</name>
<dbReference type="HOGENOM" id="CLU_023334_3_1_1"/>
<dbReference type="EMBL" id="CP002497">
    <property type="protein sequence ID" value="AET37524.1"/>
    <property type="molecule type" value="Genomic_DNA"/>
</dbReference>
<evidence type="ECO:0000256" key="4">
    <source>
        <dbReference type="ARBA" id="ARBA00022490"/>
    </source>
</evidence>
<protein>
    <recommendedName>
        <fullName evidence="10">Protein DOM34 homolog</fullName>
    </recommendedName>
</protein>
<dbReference type="Proteomes" id="UP000006790">
    <property type="component" value="Chromosome 1"/>
</dbReference>
<dbReference type="Gene3D" id="3.30.1330.30">
    <property type="match status" value="1"/>
</dbReference>
<dbReference type="GO" id="GO:0051321">
    <property type="term" value="P:meiotic cell cycle"/>
    <property type="evidence" value="ECO:0007669"/>
    <property type="project" value="UniProtKB-KW"/>
</dbReference>
<dbReference type="Pfam" id="PF03464">
    <property type="entry name" value="eRF1_2"/>
    <property type="match status" value="1"/>
</dbReference>
<dbReference type="InterPro" id="IPR042226">
    <property type="entry name" value="eFR1_2_sf"/>
</dbReference>
<dbReference type="GO" id="GO:0006412">
    <property type="term" value="P:translation"/>
    <property type="evidence" value="ECO:0007669"/>
    <property type="project" value="UniProtKB-ARBA"/>
</dbReference>
<evidence type="ECO:0000256" key="1">
    <source>
        <dbReference type="ARBA" id="ARBA00001968"/>
    </source>
</evidence>
<dbReference type="Pfam" id="PF03465">
    <property type="entry name" value="eRF1_3"/>
    <property type="match status" value="1"/>
</dbReference>
<comment type="cofactor">
    <cofactor evidence="1 10">
        <name>a divalent metal cation</name>
        <dbReference type="ChEBI" id="CHEBI:60240"/>
    </cofactor>
</comment>